<name>A0ABS7PYL9_9SPHN</name>
<evidence type="ECO:0000313" key="3">
    <source>
        <dbReference type="EMBL" id="MBY8826465.1"/>
    </source>
</evidence>
<evidence type="ECO:0000313" key="2">
    <source>
        <dbReference type="EMBL" id="MBY8823330.1"/>
    </source>
</evidence>
<organism evidence="3 4">
    <name type="scientific">Sphingomonas colocasiae</name>
    <dbReference type="NCBI Taxonomy" id="1848973"/>
    <lineage>
        <taxon>Bacteria</taxon>
        <taxon>Pseudomonadati</taxon>
        <taxon>Pseudomonadota</taxon>
        <taxon>Alphaproteobacteria</taxon>
        <taxon>Sphingomonadales</taxon>
        <taxon>Sphingomonadaceae</taxon>
        <taxon>Sphingomonas</taxon>
    </lineage>
</organism>
<feature type="chain" id="PRO_5045032206" description="Tetratricopeptide repeat protein" evidence="1">
    <location>
        <begin position="22"/>
        <end position="244"/>
    </location>
</feature>
<keyword evidence="4" id="KW-1185">Reference proteome</keyword>
<dbReference type="EMBL" id="JAINVV010000018">
    <property type="protein sequence ID" value="MBY8826465.1"/>
    <property type="molecule type" value="Genomic_DNA"/>
</dbReference>
<dbReference type="RefSeq" id="WP_222990446.1">
    <property type="nucleotide sequence ID" value="NZ_JAINVV010000006.1"/>
</dbReference>
<reference evidence="3 4" key="1">
    <citation type="submission" date="2021-08" db="EMBL/GenBank/DDBJ databases">
        <authorList>
            <person name="Tuo L."/>
        </authorList>
    </citation>
    <scope>NUCLEOTIDE SEQUENCE [LARGE SCALE GENOMIC DNA]</scope>
    <source>
        <strain evidence="3 4">JCM 31229</strain>
    </source>
</reference>
<dbReference type="SUPFAM" id="SSF48452">
    <property type="entry name" value="TPR-like"/>
    <property type="match status" value="1"/>
</dbReference>
<dbReference type="Gene3D" id="1.25.40.10">
    <property type="entry name" value="Tetratricopeptide repeat domain"/>
    <property type="match status" value="1"/>
</dbReference>
<keyword evidence="1" id="KW-0732">Signal</keyword>
<evidence type="ECO:0000313" key="4">
    <source>
        <dbReference type="Proteomes" id="UP000706039"/>
    </source>
</evidence>
<protein>
    <recommendedName>
        <fullName evidence="5">Tetratricopeptide repeat protein</fullName>
    </recommendedName>
</protein>
<gene>
    <name evidence="2" type="ORF">K7G82_13580</name>
    <name evidence="3" type="ORF">K7G82_29455</name>
</gene>
<proteinExistence type="predicted"/>
<dbReference type="EMBL" id="JAINVV010000006">
    <property type="protein sequence ID" value="MBY8823330.1"/>
    <property type="molecule type" value="Genomic_DNA"/>
</dbReference>
<evidence type="ECO:0000256" key="1">
    <source>
        <dbReference type="SAM" id="SignalP"/>
    </source>
</evidence>
<evidence type="ECO:0008006" key="5">
    <source>
        <dbReference type="Google" id="ProtNLM"/>
    </source>
</evidence>
<feature type="signal peptide" evidence="1">
    <location>
        <begin position="1"/>
        <end position="21"/>
    </location>
</feature>
<sequence>MKLLHAAIAAGCVAAATPAFATPYLSGNYLLPLDKPAEVRKAYSACQAPPREQLAALIEACGKALEVEKDPLKRSILLVLRSQSNVLSKDYRQALSDAQEAARLAPERWESLNQLCWASAVSGTDVPGAKNACAQAVGLSGARTDARHSDAIYSMRTGNWRRAATLLDGLYEQNAKKFSEAAYGSAIAAANLSAEYRKSGSAESLEIAKITDANLEKHISTAYKDGAGLAEAKKYFADLGFKMP</sequence>
<accession>A0ABS7PYL9</accession>
<comment type="caution">
    <text evidence="3">The sequence shown here is derived from an EMBL/GenBank/DDBJ whole genome shotgun (WGS) entry which is preliminary data.</text>
</comment>
<dbReference type="Proteomes" id="UP000706039">
    <property type="component" value="Unassembled WGS sequence"/>
</dbReference>
<dbReference type="InterPro" id="IPR011990">
    <property type="entry name" value="TPR-like_helical_dom_sf"/>
</dbReference>